<dbReference type="PROSITE" id="PS51350">
    <property type="entry name" value="PTS_HPR_DOM"/>
    <property type="match status" value="1"/>
</dbReference>
<evidence type="ECO:0000313" key="16">
    <source>
        <dbReference type="EMBL" id="WXB05698.1"/>
    </source>
</evidence>
<dbReference type="PROSITE" id="PS00371">
    <property type="entry name" value="PTS_EIIA_TYPE_1_HIS"/>
    <property type="match status" value="1"/>
</dbReference>
<keyword evidence="7" id="KW-0963">Cytoplasm</keyword>
<dbReference type="InterPro" id="IPR023151">
    <property type="entry name" value="PEP_util_CS"/>
</dbReference>
<evidence type="ECO:0000256" key="9">
    <source>
        <dbReference type="ARBA" id="ARBA00022679"/>
    </source>
</evidence>
<evidence type="ECO:0000256" key="10">
    <source>
        <dbReference type="ARBA" id="ARBA00022683"/>
    </source>
</evidence>
<dbReference type="Gene3D" id="3.30.1340.10">
    <property type="entry name" value="HPr-like"/>
    <property type="match status" value="1"/>
</dbReference>
<dbReference type="InterPro" id="IPR036637">
    <property type="entry name" value="Phosphohistidine_dom_sf"/>
</dbReference>
<dbReference type="InterPro" id="IPR008279">
    <property type="entry name" value="PEP-util_enz_mobile_dom"/>
</dbReference>
<keyword evidence="6" id="KW-0813">Transport</keyword>
<keyword evidence="10" id="KW-0598">Phosphotransferase system</keyword>
<dbReference type="NCBIfam" id="TIGR01003">
    <property type="entry name" value="PTS_HPr_family"/>
    <property type="match status" value="1"/>
</dbReference>
<dbReference type="Gene3D" id="1.10.274.10">
    <property type="entry name" value="PtsI, HPr-binding domain"/>
    <property type="match status" value="1"/>
</dbReference>
<evidence type="ECO:0000259" key="15">
    <source>
        <dbReference type="PROSITE" id="PS51350"/>
    </source>
</evidence>
<comment type="similarity">
    <text evidence="4">Belongs to the PEP-utilizing enzyme family.</text>
</comment>
<dbReference type="NCBIfam" id="TIGR00830">
    <property type="entry name" value="PTBA"/>
    <property type="match status" value="1"/>
</dbReference>
<dbReference type="InterPro" id="IPR050499">
    <property type="entry name" value="PEP-utilizing_PTS_enzyme"/>
</dbReference>
<dbReference type="InterPro" id="IPR000121">
    <property type="entry name" value="PEP_util_C"/>
</dbReference>
<evidence type="ECO:0000256" key="13">
    <source>
        <dbReference type="ARBA" id="ARBA00022842"/>
    </source>
</evidence>
<organism evidence="16 17">
    <name type="scientific">Pendulispora rubella</name>
    <dbReference type="NCBI Taxonomy" id="2741070"/>
    <lineage>
        <taxon>Bacteria</taxon>
        <taxon>Pseudomonadati</taxon>
        <taxon>Myxococcota</taxon>
        <taxon>Myxococcia</taxon>
        <taxon>Myxococcales</taxon>
        <taxon>Sorangiineae</taxon>
        <taxon>Pendulisporaceae</taxon>
        <taxon>Pendulispora</taxon>
    </lineage>
</organism>
<evidence type="ECO:0000256" key="4">
    <source>
        <dbReference type="ARBA" id="ARBA00007837"/>
    </source>
</evidence>
<evidence type="ECO:0000256" key="6">
    <source>
        <dbReference type="ARBA" id="ARBA00022448"/>
    </source>
</evidence>
<dbReference type="EMBL" id="CP089983">
    <property type="protein sequence ID" value="WXB05698.1"/>
    <property type="molecule type" value="Genomic_DNA"/>
</dbReference>
<dbReference type="PROSITE" id="PS00589">
    <property type="entry name" value="PTS_HPR_SER"/>
    <property type="match status" value="1"/>
</dbReference>
<dbReference type="InterPro" id="IPR011055">
    <property type="entry name" value="Dup_hybrid_motif"/>
</dbReference>
<keyword evidence="17" id="KW-1185">Reference proteome</keyword>
<reference evidence="16" key="1">
    <citation type="submission" date="2021-12" db="EMBL/GenBank/DDBJ databases">
        <title>Discovery of the Pendulisporaceae a myxobacterial family with distinct sporulation behavior and unique specialized metabolism.</title>
        <authorList>
            <person name="Garcia R."/>
            <person name="Popoff A."/>
            <person name="Bader C.D."/>
            <person name="Loehr J."/>
            <person name="Walesch S."/>
            <person name="Walt C."/>
            <person name="Boldt J."/>
            <person name="Bunk B."/>
            <person name="Haeckl F.J.F.P.J."/>
            <person name="Gunesch A.P."/>
            <person name="Birkelbach J."/>
            <person name="Nuebel U."/>
            <person name="Pietschmann T."/>
            <person name="Bach T."/>
            <person name="Mueller R."/>
        </authorList>
    </citation>
    <scope>NUCLEOTIDE SEQUENCE</scope>
    <source>
        <strain evidence="16">MSr11367</strain>
    </source>
</reference>
<dbReference type="EC" id="2.7.3.9" evidence="5"/>
<evidence type="ECO:0000256" key="1">
    <source>
        <dbReference type="ARBA" id="ARBA00000683"/>
    </source>
</evidence>
<dbReference type="InterPro" id="IPR001127">
    <property type="entry name" value="PTS_EIIA_1_perm"/>
</dbReference>
<feature type="domain" description="PTS EIIA type-1" evidence="14">
    <location>
        <begin position="35"/>
        <end position="139"/>
    </location>
</feature>
<dbReference type="PRINTS" id="PR00107">
    <property type="entry name" value="PHOSPHOCPHPR"/>
</dbReference>
<gene>
    <name evidence="16" type="primary">ptsP</name>
    <name evidence="16" type="ORF">LVJ94_00270</name>
</gene>
<dbReference type="InterPro" id="IPR035895">
    <property type="entry name" value="HPr-like_sf"/>
</dbReference>
<evidence type="ECO:0000313" key="17">
    <source>
        <dbReference type="Proteomes" id="UP001374803"/>
    </source>
</evidence>
<proteinExistence type="inferred from homology"/>
<evidence type="ECO:0000256" key="8">
    <source>
        <dbReference type="ARBA" id="ARBA00022597"/>
    </source>
</evidence>
<evidence type="ECO:0000256" key="12">
    <source>
        <dbReference type="ARBA" id="ARBA00022777"/>
    </source>
</evidence>
<dbReference type="SUPFAM" id="SSF52009">
    <property type="entry name" value="Phosphohistidine domain"/>
    <property type="match status" value="1"/>
</dbReference>
<dbReference type="NCBIfam" id="TIGR01417">
    <property type="entry name" value="PTS_I_fam"/>
    <property type="match status" value="1"/>
</dbReference>
<accession>A0ABZ2L6Y1</accession>
<evidence type="ECO:0000256" key="11">
    <source>
        <dbReference type="ARBA" id="ARBA00022723"/>
    </source>
</evidence>
<dbReference type="SUPFAM" id="SSF51261">
    <property type="entry name" value="Duplicated hybrid motif"/>
    <property type="match status" value="1"/>
</dbReference>
<dbReference type="PANTHER" id="PTHR46244:SF6">
    <property type="entry name" value="PHOSPHOENOLPYRUVATE-PROTEIN PHOSPHOTRANSFERASE"/>
    <property type="match status" value="1"/>
</dbReference>
<evidence type="ECO:0000256" key="7">
    <source>
        <dbReference type="ARBA" id="ARBA00022490"/>
    </source>
</evidence>
<dbReference type="InterPro" id="IPR036618">
    <property type="entry name" value="PtsI_HPr-bd_sf"/>
</dbReference>
<sequence length="863" mass="90921">MDRMLRWPESGAKLAELPLTSPLSGIVVPLEDVPDPVFSTRMMGDGVAVEPLSNRVLSPCDGVVTHRHRAGHAVTITAENGAEVLIHVGIDTVHLEGRGFTSHVQEGARVSAGDPLITFDIDQVARAVPSLLTLMLIANSDEYAISWRQSGSVEAGKSRLIHVRRRDPKDAPLARASGEVAATRHTPGVALEEKQGEAVVAHHGGLHARPAALVQAAARRFGGEVSVSFGGRTVNARSVVALMGLGTKEGDRVTVHVRGASADTALAGVVAALQTADAKDGHKENGTSAPALPLRGKLTGGALEGVCASPGLAVGQVVRLGSVDVEPPPALGNLDAEFERLANALATVRAEVAAAIRDAEARHARQEHDMFVAHQALLDDPEIVSNTERAVGTGVSAGLAYRNAVNAECDVLSRLGNPLLAERITDLRDLERRVLLAMSGEALPEPELFAQSIIVADDLALSEFTRLDKSRIVGLCTAKGGATSHVAILARAIGVPGLVAMGAPVFSVAHGTEVVLDANAGRLDTKPSAERLAAARKAMSERASRHAEALAKVGLPAITRDGHRIEVAANIATETDARESVEQGADGVGLLRTELLFVDRQDPPTEGEQLAAYQAVINALDGRSAIIRTLDAGGDKPLPFLPFPKEDNPALGLRGIRSGFAEPELLDTQLRALLGVTPLSACKIMLPMVSDAEELLFVRKRLDTLASEMGLTERPSLGVMVEVPSAALLADQLARHADFLSLGTNDLTQYTLAMDRCHSGFAEKLDGLHPAVLRLIAKTVEGATRHGKWVGICGALASDLDALPILVGLGVTELSVSAGVVAEVKAKVRTLEYEACRRQTTVLMNLTSAKEIRARARALWPDA</sequence>
<name>A0ABZ2L6Y1_9BACT</name>
<dbReference type="Pfam" id="PF00391">
    <property type="entry name" value="PEP-utilizers"/>
    <property type="match status" value="1"/>
</dbReference>
<dbReference type="InterPro" id="IPR006318">
    <property type="entry name" value="PTS_EI-like"/>
</dbReference>
<comment type="subcellular location">
    <subcellularLocation>
        <location evidence="3">Cytoplasm</location>
    </subcellularLocation>
</comment>
<dbReference type="Proteomes" id="UP001374803">
    <property type="component" value="Chromosome"/>
</dbReference>
<dbReference type="Gene3D" id="3.50.30.10">
    <property type="entry name" value="Phosphohistidine domain"/>
    <property type="match status" value="1"/>
</dbReference>
<evidence type="ECO:0000259" key="14">
    <source>
        <dbReference type="PROSITE" id="PS51093"/>
    </source>
</evidence>
<keyword evidence="12" id="KW-0418">Kinase</keyword>
<keyword evidence="9 16" id="KW-0808">Transferase</keyword>
<dbReference type="InterPro" id="IPR002114">
    <property type="entry name" value="PTS_HPr_Ser_P_site"/>
</dbReference>
<comment type="catalytic activity">
    <reaction evidence="1">
        <text>L-histidyl-[protein] + phosphoenolpyruvate = N(pros)-phospho-L-histidyl-[protein] + pyruvate</text>
        <dbReference type="Rhea" id="RHEA:23880"/>
        <dbReference type="Rhea" id="RHEA-COMP:9745"/>
        <dbReference type="Rhea" id="RHEA-COMP:9746"/>
        <dbReference type="ChEBI" id="CHEBI:15361"/>
        <dbReference type="ChEBI" id="CHEBI:29979"/>
        <dbReference type="ChEBI" id="CHEBI:58702"/>
        <dbReference type="ChEBI" id="CHEBI:64837"/>
        <dbReference type="EC" id="2.7.3.9"/>
    </reaction>
</comment>
<dbReference type="RefSeq" id="WP_394835344.1">
    <property type="nucleotide sequence ID" value="NZ_CP089929.1"/>
</dbReference>
<dbReference type="SUPFAM" id="SSF55594">
    <property type="entry name" value="HPr-like"/>
    <property type="match status" value="1"/>
</dbReference>
<keyword evidence="8" id="KW-0762">Sugar transport</keyword>
<evidence type="ECO:0000256" key="2">
    <source>
        <dbReference type="ARBA" id="ARBA00001946"/>
    </source>
</evidence>
<dbReference type="PANTHER" id="PTHR46244">
    <property type="entry name" value="PHOSPHOENOLPYRUVATE-PROTEIN PHOSPHOTRANSFERASE"/>
    <property type="match status" value="1"/>
</dbReference>
<dbReference type="Pfam" id="PF00381">
    <property type="entry name" value="PTS-HPr"/>
    <property type="match status" value="1"/>
</dbReference>
<dbReference type="Gene3D" id="2.70.70.10">
    <property type="entry name" value="Glucose Permease (Domain IIA)"/>
    <property type="match status" value="1"/>
</dbReference>
<dbReference type="Pfam" id="PF05524">
    <property type="entry name" value="PEP-utilisers_N"/>
    <property type="match status" value="1"/>
</dbReference>
<evidence type="ECO:0000256" key="3">
    <source>
        <dbReference type="ARBA" id="ARBA00004496"/>
    </source>
</evidence>
<comment type="cofactor">
    <cofactor evidence="2">
        <name>Mg(2+)</name>
        <dbReference type="ChEBI" id="CHEBI:18420"/>
    </cofactor>
</comment>
<feature type="domain" description="HPr" evidence="15">
    <location>
        <begin position="193"/>
        <end position="279"/>
    </location>
</feature>
<dbReference type="Gene3D" id="3.20.20.60">
    <property type="entry name" value="Phosphoenolpyruvate-binding domains"/>
    <property type="match status" value="1"/>
</dbReference>
<dbReference type="PROSITE" id="PS00742">
    <property type="entry name" value="PEP_ENZYMES_2"/>
    <property type="match status" value="1"/>
</dbReference>
<dbReference type="SUPFAM" id="SSF47831">
    <property type="entry name" value="Enzyme I of the PEP:sugar phosphotransferase system HPr-binding (sub)domain"/>
    <property type="match status" value="1"/>
</dbReference>
<dbReference type="GO" id="GO:0008965">
    <property type="term" value="F:phosphoenolpyruvate-protein phosphotransferase activity"/>
    <property type="evidence" value="ECO:0007669"/>
    <property type="project" value="UniProtKB-EC"/>
</dbReference>
<dbReference type="Pfam" id="PF00358">
    <property type="entry name" value="PTS_EIIA_1"/>
    <property type="match status" value="1"/>
</dbReference>
<evidence type="ECO:0000256" key="5">
    <source>
        <dbReference type="ARBA" id="ARBA00012232"/>
    </source>
</evidence>
<dbReference type="PRINTS" id="PR01736">
    <property type="entry name" value="PHPHTRNFRASE"/>
</dbReference>
<dbReference type="PROSITE" id="PS00369">
    <property type="entry name" value="PTS_HPR_HIS"/>
    <property type="match status" value="1"/>
</dbReference>
<dbReference type="InterPro" id="IPR001020">
    <property type="entry name" value="PTS_HPr_His_P_site"/>
</dbReference>
<dbReference type="SUPFAM" id="SSF51621">
    <property type="entry name" value="Phosphoenolpyruvate/pyruvate domain"/>
    <property type="match status" value="1"/>
</dbReference>
<keyword evidence="13" id="KW-0460">Magnesium</keyword>
<keyword evidence="11" id="KW-0479">Metal-binding</keyword>
<dbReference type="InterPro" id="IPR000032">
    <property type="entry name" value="HPr-like"/>
</dbReference>
<dbReference type="CDD" id="cd00367">
    <property type="entry name" value="PTS-HPr_like"/>
    <property type="match status" value="1"/>
</dbReference>
<dbReference type="InterPro" id="IPR015813">
    <property type="entry name" value="Pyrv/PenolPyrv_kinase-like_dom"/>
</dbReference>
<dbReference type="InterPro" id="IPR040442">
    <property type="entry name" value="Pyrv_kinase-like_dom_sf"/>
</dbReference>
<dbReference type="PROSITE" id="PS51093">
    <property type="entry name" value="PTS_EIIA_TYPE_1"/>
    <property type="match status" value="1"/>
</dbReference>
<dbReference type="Pfam" id="PF02896">
    <property type="entry name" value="PEP-utilizers_C"/>
    <property type="match status" value="1"/>
</dbReference>
<protein>
    <recommendedName>
        <fullName evidence="5">phosphoenolpyruvate--protein phosphotransferase</fullName>
        <ecNumber evidence="5">2.7.3.9</ecNumber>
    </recommendedName>
</protein>
<dbReference type="InterPro" id="IPR008731">
    <property type="entry name" value="PTS_EIN"/>
</dbReference>